<dbReference type="AlphaFoldDB" id="A0AAE0I199"/>
<dbReference type="Proteomes" id="UP001283341">
    <property type="component" value="Unassembled WGS sequence"/>
</dbReference>
<dbReference type="SUPFAM" id="SSF75304">
    <property type="entry name" value="Amidase signature (AS) enzymes"/>
    <property type="match status" value="1"/>
</dbReference>
<organism evidence="4 5">
    <name type="scientific">Apodospora peruviana</name>
    <dbReference type="NCBI Taxonomy" id="516989"/>
    <lineage>
        <taxon>Eukaryota</taxon>
        <taxon>Fungi</taxon>
        <taxon>Dikarya</taxon>
        <taxon>Ascomycota</taxon>
        <taxon>Pezizomycotina</taxon>
        <taxon>Sordariomycetes</taxon>
        <taxon>Sordariomycetidae</taxon>
        <taxon>Sordariales</taxon>
        <taxon>Lasiosphaeriaceae</taxon>
        <taxon>Apodospora</taxon>
    </lineage>
</organism>
<sequence>MAASLFFSLASLFALVKAVRIEPSLHALTWKYNNIDFWAPVHLESSVHYLQSPAGELPASLSRRGALKSGGYLGCTVATFPPSASSLSGDVVENIIASFALDDVWSAEQFLDCLFIQHNATAASVPVDPSLATFITKHRVSTFFVSPSFDLKGFASTARVLTVVSSCNLDNGPYVATLPTCDEGSSMGMTPVYTLHADSYEAFMEGSIPDSKVPNKHQQLHVSLPGARLPHIIVPSRLASTRPDAGPLAGLRFAVKDIFHINGLKTSGGSRSYYQAFGYQNYTTETVQLTLDAGAQLVGKTKTIAFALGAPRNGMEVDYPDPWSARGDGYQNTGGSSSGSGAAVTAYDWIDFAIGSDTGGSVRFPARYGGLYGYKPSHAVFNITGILPAITEQDTPGFLARSPEIFTRVGRAWTAGKPLAPVSGLPRKMLRYADQPTNVSQPAAADLIETFFAAMASALDLDPVSASINMTAAFLSANISQTSPPETMTDFMRYVYSDQNSVQCWDQIGSPLAEAFSQIPGQKGAFPPVDPPVNISFADGQNATTRARYPESQRRRQVFGEWFNRVVLPANRETCSEYIFAHTYHGLPTTVKTDPATARLTGGWYDGVYTNYAGTPEIVVPVGQVQYWSAYTQRLEWQPVTVALGMAKGCDLLLFELADRLAEKGLLREVLPGMVAYAVEE</sequence>
<reference evidence="4" key="2">
    <citation type="submission" date="2023-06" db="EMBL/GenBank/DDBJ databases">
        <authorList>
            <consortium name="Lawrence Berkeley National Laboratory"/>
            <person name="Haridas S."/>
            <person name="Hensen N."/>
            <person name="Bonometti L."/>
            <person name="Westerberg I."/>
            <person name="Brannstrom I.O."/>
            <person name="Guillou S."/>
            <person name="Cros-Aarteil S."/>
            <person name="Calhoun S."/>
            <person name="Kuo A."/>
            <person name="Mondo S."/>
            <person name="Pangilinan J."/>
            <person name="Riley R."/>
            <person name="Labutti K."/>
            <person name="Andreopoulos B."/>
            <person name="Lipzen A."/>
            <person name="Chen C."/>
            <person name="Yanf M."/>
            <person name="Daum C."/>
            <person name="Ng V."/>
            <person name="Clum A."/>
            <person name="Steindorff A."/>
            <person name="Ohm R."/>
            <person name="Martin F."/>
            <person name="Silar P."/>
            <person name="Natvig D."/>
            <person name="Lalanne C."/>
            <person name="Gautier V."/>
            <person name="Ament-Velasquez S.L."/>
            <person name="Kruys A."/>
            <person name="Hutchinson M.I."/>
            <person name="Powell A.J."/>
            <person name="Barry K."/>
            <person name="Miller A.N."/>
            <person name="Grigoriev I.V."/>
            <person name="Debuchy R."/>
            <person name="Gladieux P."/>
            <person name="Thoren M.H."/>
            <person name="Johannesson H."/>
        </authorList>
    </citation>
    <scope>NUCLEOTIDE SEQUENCE</scope>
    <source>
        <strain evidence="4">CBS 118394</strain>
    </source>
</reference>
<reference evidence="4" key="1">
    <citation type="journal article" date="2023" name="Mol. Phylogenet. Evol.">
        <title>Genome-scale phylogeny and comparative genomics of the fungal order Sordariales.</title>
        <authorList>
            <person name="Hensen N."/>
            <person name="Bonometti L."/>
            <person name="Westerberg I."/>
            <person name="Brannstrom I.O."/>
            <person name="Guillou S."/>
            <person name="Cros-Aarteil S."/>
            <person name="Calhoun S."/>
            <person name="Haridas S."/>
            <person name="Kuo A."/>
            <person name="Mondo S."/>
            <person name="Pangilinan J."/>
            <person name="Riley R."/>
            <person name="LaButti K."/>
            <person name="Andreopoulos B."/>
            <person name="Lipzen A."/>
            <person name="Chen C."/>
            <person name="Yan M."/>
            <person name="Daum C."/>
            <person name="Ng V."/>
            <person name="Clum A."/>
            <person name="Steindorff A."/>
            <person name="Ohm R.A."/>
            <person name="Martin F."/>
            <person name="Silar P."/>
            <person name="Natvig D.O."/>
            <person name="Lalanne C."/>
            <person name="Gautier V."/>
            <person name="Ament-Velasquez S.L."/>
            <person name="Kruys A."/>
            <person name="Hutchinson M.I."/>
            <person name="Powell A.J."/>
            <person name="Barry K."/>
            <person name="Miller A.N."/>
            <person name="Grigoriev I.V."/>
            <person name="Debuchy R."/>
            <person name="Gladieux P."/>
            <person name="Hiltunen Thoren M."/>
            <person name="Johannesson H."/>
        </authorList>
    </citation>
    <scope>NUCLEOTIDE SEQUENCE</scope>
    <source>
        <strain evidence="4">CBS 118394</strain>
    </source>
</reference>
<dbReference type="Pfam" id="PF26053">
    <property type="entry name" value="DUF8016"/>
    <property type="match status" value="1"/>
</dbReference>
<evidence type="ECO:0000256" key="1">
    <source>
        <dbReference type="SAM" id="SignalP"/>
    </source>
</evidence>
<evidence type="ECO:0000259" key="3">
    <source>
        <dbReference type="Pfam" id="PF26053"/>
    </source>
</evidence>
<protein>
    <submittedName>
        <fullName evidence="4">Amidase signature domain-containing protein</fullName>
    </submittedName>
</protein>
<gene>
    <name evidence="4" type="ORF">B0H66DRAFT_287959</name>
</gene>
<feature type="domain" description="Amidase" evidence="2">
    <location>
        <begin position="243"/>
        <end position="402"/>
    </location>
</feature>
<feature type="signal peptide" evidence="1">
    <location>
        <begin position="1"/>
        <end position="18"/>
    </location>
</feature>
<dbReference type="InterPro" id="IPR058329">
    <property type="entry name" value="Arp1_N"/>
</dbReference>
<dbReference type="EMBL" id="JAUEDM010000005">
    <property type="protein sequence ID" value="KAK3316257.1"/>
    <property type="molecule type" value="Genomic_DNA"/>
</dbReference>
<dbReference type="InterPro" id="IPR023631">
    <property type="entry name" value="Amidase_dom"/>
</dbReference>
<dbReference type="Gene3D" id="3.90.1300.10">
    <property type="entry name" value="Amidase signature (AS) domain"/>
    <property type="match status" value="1"/>
</dbReference>
<keyword evidence="5" id="KW-1185">Reference proteome</keyword>
<dbReference type="Pfam" id="PF01425">
    <property type="entry name" value="Amidase"/>
    <property type="match status" value="1"/>
</dbReference>
<feature type="chain" id="PRO_5042125849" evidence="1">
    <location>
        <begin position="19"/>
        <end position="681"/>
    </location>
</feature>
<evidence type="ECO:0000259" key="2">
    <source>
        <dbReference type="Pfam" id="PF01425"/>
    </source>
</evidence>
<evidence type="ECO:0000313" key="4">
    <source>
        <dbReference type="EMBL" id="KAK3316257.1"/>
    </source>
</evidence>
<comment type="caution">
    <text evidence="4">The sequence shown here is derived from an EMBL/GenBank/DDBJ whole genome shotgun (WGS) entry which is preliminary data.</text>
</comment>
<dbReference type="InterPro" id="IPR036928">
    <property type="entry name" value="AS_sf"/>
</dbReference>
<accession>A0AAE0I199</accession>
<dbReference type="PANTHER" id="PTHR46310">
    <property type="entry name" value="AMIDASE 1"/>
    <property type="match status" value="1"/>
</dbReference>
<evidence type="ECO:0000313" key="5">
    <source>
        <dbReference type="Proteomes" id="UP001283341"/>
    </source>
</evidence>
<name>A0AAE0I199_9PEZI</name>
<proteinExistence type="predicted"/>
<dbReference type="PANTHER" id="PTHR46310:SF7">
    <property type="entry name" value="AMIDASE 1"/>
    <property type="match status" value="1"/>
</dbReference>
<keyword evidence="1" id="KW-0732">Signal</keyword>
<feature type="domain" description="Scytalone dehydratase-like protein Arp1 N-terminal" evidence="3">
    <location>
        <begin position="68"/>
        <end position="179"/>
    </location>
</feature>